<evidence type="ECO:0000313" key="3">
    <source>
        <dbReference type="Proteomes" id="UP001500556"/>
    </source>
</evidence>
<name>A0ABP8YAH2_9MICO</name>
<evidence type="ECO:0000313" key="2">
    <source>
        <dbReference type="EMBL" id="GAA4723055.1"/>
    </source>
</evidence>
<organism evidence="2 3">
    <name type="scientific">Pedococcus ginsenosidimutans</name>
    <dbReference type="NCBI Taxonomy" id="490570"/>
    <lineage>
        <taxon>Bacteria</taxon>
        <taxon>Bacillati</taxon>
        <taxon>Actinomycetota</taxon>
        <taxon>Actinomycetes</taxon>
        <taxon>Micrococcales</taxon>
        <taxon>Intrasporangiaceae</taxon>
        <taxon>Pedococcus</taxon>
    </lineage>
</organism>
<gene>
    <name evidence="2" type="ORF">GCM10025782_21240</name>
</gene>
<dbReference type="EMBL" id="BAABLO010000009">
    <property type="protein sequence ID" value="GAA4723055.1"/>
    <property type="molecule type" value="Genomic_DNA"/>
</dbReference>
<dbReference type="Proteomes" id="UP001500556">
    <property type="component" value="Unassembled WGS sequence"/>
</dbReference>
<keyword evidence="3" id="KW-1185">Reference proteome</keyword>
<evidence type="ECO:0000256" key="1">
    <source>
        <dbReference type="SAM" id="MobiDB-lite"/>
    </source>
</evidence>
<accession>A0ABP8YAH2</accession>
<feature type="compositionally biased region" description="Basic and acidic residues" evidence="1">
    <location>
        <begin position="10"/>
        <end position="21"/>
    </location>
</feature>
<proteinExistence type="predicted"/>
<sequence>MAYWFNVDTRQVETDDNKSQGDHLMGPYDTQDAASRALDSARERSEKWDAEDRAWEDGRSED</sequence>
<reference evidence="3" key="1">
    <citation type="journal article" date="2019" name="Int. J. Syst. Evol. Microbiol.">
        <title>The Global Catalogue of Microorganisms (GCM) 10K type strain sequencing project: providing services to taxonomists for standard genome sequencing and annotation.</title>
        <authorList>
            <consortium name="The Broad Institute Genomics Platform"/>
            <consortium name="The Broad Institute Genome Sequencing Center for Infectious Disease"/>
            <person name="Wu L."/>
            <person name="Ma J."/>
        </authorList>
    </citation>
    <scope>NUCLEOTIDE SEQUENCE [LARGE SCALE GENOMIC DNA]</scope>
    <source>
        <strain evidence="3">JCM 18961</strain>
    </source>
</reference>
<comment type="caution">
    <text evidence="2">The sequence shown here is derived from an EMBL/GenBank/DDBJ whole genome shotgun (WGS) entry which is preliminary data.</text>
</comment>
<dbReference type="RefSeq" id="WP_345503164.1">
    <property type="nucleotide sequence ID" value="NZ_BAABLO010000009.1"/>
</dbReference>
<evidence type="ECO:0008006" key="4">
    <source>
        <dbReference type="Google" id="ProtNLM"/>
    </source>
</evidence>
<protein>
    <recommendedName>
        <fullName evidence="4">Methionine aminopeptidase</fullName>
    </recommendedName>
</protein>
<feature type="region of interest" description="Disordered" evidence="1">
    <location>
        <begin position="1"/>
        <end position="62"/>
    </location>
</feature>
<feature type="compositionally biased region" description="Basic and acidic residues" evidence="1">
    <location>
        <begin position="39"/>
        <end position="62"/>
    </location>
</feature>